<dbReference type="PANTHER" id="PTHR18968">
    <property type="entry name" value="THIAMINE PYROPHOSPHATE ENZYMES"/>
    <property type="match status" value="1"/>
</dbReference>
<evidence type="ECO:0000259" key="5">
    <source>
        <dbReference type="Pfam" id="PF02775"/>
    </source>
</evidence>
<dbReference type="GO" id="GO:0003984">
    <property type="term" value="F:acetolactate synthase activity"/>
    <property type="evidence" value="ECO:0007669"/>
    <property type="project" value="TreeGrafter"/>
</dbReference>
<dbReference type="EMBL" id="RBZV01000001">
    <property type="protein sequence ID" value="RKP52797.1"/>
    <property type="molecule type" value="Genomic_DNA"/>
</dbReference>
<dbReference type="Pfam" id="PF02775">
    <property type="entry name" value="TPP_enzyme_C"/>
    <property type="match status" value="1"/>
</dbReference>
<gene>
    <name evidence="7" type="primary">iolD</name>
    <name evidence="7" type="ORF">D7S89_01275</name>
</gene>
<sequence length="642" mass="68455">MNTRDSHAAAMGAAHAQSSTVRLTAAQALVRYLAAQQVEIEHDRGRRVTVPLFGGVFAIFGHGNVAGIGEALHQHRDVLPTYRAHNEQAMAHSAIAYAKAHMRRRMMAVTTSIGPGATNLVTAAALAHVNRLPVLLLPGDTFVSRAPDPVLQQVEDFHDAGVSANDTLKPVSRYFDRIVHPAQLLTALPRALRVLTDCALCGPVTLALPQDVQAMAYDYPRDFFAPRVVPFPAPMPDAAELDVALTRLRAAKRPMIVAGGGVLYSEGGAHALRAFAERHGIPVGETQAGKGALAWDHPLNAGAIGVTGSSASNTLAHEADCVLAVGTRLQDFTTGSNTLFTQAYVIGLNANAFDAIKHRATTLVADARHGLDTLSALLGDWAADLAWTERARLLAVTWRDTVTHRTHAPPAADTLPYDADVIGAVQRSAARSPEDDIVVCAAGTLPAELHKLWRAGRPGAYHVEYGYSCMGYEIAGGLGVKLARPEREVVVMVGDGSYLMMNSEIATSVMLGAKLIVVVLDNRGYGCINRLQQACGGAPFNNLLEDCLQGPHGAPAIDFAAHARALGAQAEHVANLAELAEALERARAADRTYVVVIDTDPARTTDDGGWWWEVAVPEVSTRDAVRTARAAYDAHVAARERD</sequence>
<evidence type="ECO:0000313" key="8">
    <source>
        <dbReference type="Proteomes" id="UP000280434"/>
    </source>
</evidence>
<organism evidence="7 8">
    <name type="scientific">Trinickia fusca</name>
    <dbReference type="NCBI Taxonomy" id="2419777"/>
    <lineage>
        <taxon>Bacteria</taxon>
        <taxon>Pseudomonadati</taxon>
        <taxon>Pseudomonadota</taxon>
        <taxon>Betaproteobacteria</taxon>
        <taxon>Burkholderiales</taxon>
        <taxon>Burkholderiaceae</taxon>
        <taxon>Trinickia</taxon>
    </lineage>
</organism>
<comment type="caution">
    <text evidence="7">The sequence shown here is derived from an EMBL/GenBank/DDBJ whole genome shotgun (WGS) entry which is preliminary data.</text>
</comment>
<dbReference type="RefSeq" id="WP_121275970.1">
    <property type="nucleotide sequence ID" value="NZ_RBZV01000001.1"/>
</dbReference>
<feature type="domain" description="Thiamine pyrophosphate enzyme central" evidence="4">
    <location>
        <begin position="242"/>
        <end position="374"/>
    </location>
</feature>
<dbReference type="GO" id="GO:0019310">
    <property type="term" value="P:inositol catabolic process"/>
    <property type="evidence" value="ECO:0007669"/>
    <property type="project" value="InterPro"/>
</dbReference>
<dbReference type="GO" id="GO:0000287">
    <property type="term" value="F:magnesium ion binding"/>
    <property type="evidence" value="ECO:0007669"/>
    <property type="project" value="InterPro"/>
</dbReference>
<keyword evidence="2 3" id="KW-0786">Thiamine pyrophosphate</keyword>
<dbReference type="Gene3D" id="3.40.50.1220">
    <property type="entry name" value="TPP-binding domain"/>
    <property type="match status" value="1"/>
</dbReference>
<comment type="similarity">
    <text evidence="1 3">Belongs to the TPP enzyme family.</text>
</comment>
<dbReference type="Gene3D" id="3.40.50.970">
    <property type="match status" value="2"/>
</dbReference>
<dbReference type="PANTHER" id="PTHR18968:SF9">
    <property type="entry name" value="3D-(3,5_4)-TRIHYDROXYCYCLOHEXANE-1,2-DIONE HYDROLASE"/>
    <property type="match status" value="1"/>
</dbReference>
<dbReference type="SUPFAM" id="SSF52467">
    <property type="entry name" value="DHS-like NAD/FAD-binding domain"/>
    <property type="match status" value="1"/>
</dbReference>
<dbReference type="GO" id="GO:0009099">
    <property type="term" value="P:L-valine biosynthetic process"/>
    <property type="evidence" value="ECO:0007669"/>
    <property type="project" value="TreeGrafter"/>
</dbReference>
<dbReference type="InterPro" id="IPR012000">
    <property type="entry name" value="Thiamin_PyroP_enz_cen_dom"/>
</dbReference>
<dbReference type="GO" id="GO:0009097">
    <property type="term" value="P:isoleucine biosynthetic process"/>
    <property type="evidence" value="ECO:0007669"/>
    <property type="project" value="TreeGrafter"/>
</dbReference>
<dbReference type="Proteomes" id="UP000280434">
    <property type="component" value="Unassembled WGS sequence"/>
</dbReference>
<dbReference type="InterPro" id="IPR011766">
    <property type="entry name" value="TPP_enzyme_TPP-bd"/>
</dbReference>
<evidence type="ECO:0000256" key="3">
    <source>
        <dbReference type="RuleBase" id="RU362132"/>
    </source>
</evidence>
<keyword evidence="7" id="KW-0378">Hydrolase</keyword>
<proteinExistence type="inferred from homology"/>
<evidence type="ECO:0000313" key="7">
    <source>
        <dbReference type="EMBL" id="RKP52797.1"/>
    </source>
</evidence>
<name>A0A494XQ87_9BURK</name>
<dbReference type="GO" id="GO:0102481">
    <property type="term" value="F:3D-(3,5/4)-trihydroxycyclohexane-1,2-dione hydrolase activity"/>
    <property type="evidence" value="ECO:0007669"/>
    <property type="project" value="UniProtKB-EC"/>
</dbReference>
<dbReference type="GO" id="GO:0030976">
    <property type="term" value="F:thiamine pyrophosphate binding"/>
    <property type="evidence" value="ECO:0007669"/>
    <property type="project" value="InterPro"/>
</dbReference>
<accession>A0A494XQ87</accession>
<reference evidence="7 8" key="1">
    <citation type="submission" date="2018-10" db="EMBL/GenBank/DDBJ databases">
        <title>Paraburkholderia sp. 7MK8-2, isolated from soil.</title>
        <authorList>
            <person name="Gao Z.-H."/>
            <person name="Qiu L.-H."/>
        </authorList>
    </citation>
    <scope>NUCLEOTIDE SEQUENCE [LARGE SCALE GENOMIC DNA]</scope>
    <source>
        <strain evidence="7 8">7MK8-2</strain>
    </source>
</reference>
<evidence type="ECO:0000256" key="2">
    <source>
        <dbReference type="ARBA" id="ARBA00023052"/>
    </source>
</evidence>
<dbReference type="Pfam" id="PF02776">
    <property type="entry name" value="TPP_enzyme_N"/>
    <property type="match status" value="1"/>
</dbReference>
<dbReference type="AlphaFoldDB" id="A0A494XQ87"/>
<dbReference type="OrthoDB" id="3194735at2"/>
<dbReference type="EC" id="3.7.1.22" evidence="7"/>
<dbReference type="NCBIfam" id="TIGR04377">
    <property type="entry name" value="myo_inos_iolD"/>
    <property type="match status" value="1"/>
</dbReference>
<dbReference type="Pfam" id="PF00205">
    <property type="entry name" value="TPP_enzyme_M"/>
    <property type="match status" value="1"/>
</dbReference>
<dbReference type="GO" id="GO:0050660">
    <property type="term" value="F:flavin adenine dinucleotide binding"/>
    <property type="evidence" value="ECO:0007669"/>
    <property type="project" value="TreeGrafter"/>
</dbReference>
<feature type="domain" description="Thiamine pyrophosphate enzyme N-terminal TPP-binding" evidence="6">
    <location>
        <begin position="66"/>
        <end position="153"/>
    </location>
</feature>
<dbReference type="GO" id="GO:0005948">
    <property type="term" value="C:acetolactate synthase complex"/>
    <property type="evidence" value="ECO:0007669"/>
    <property type="project" value="TreeGrafter"/>
</dbReference>
<protein>
    <submittedName>
        <fullName evidence="7">3D-(3,5/4)-trihydroxycyclohexane-1,2-dione acylhydrolase (Decyclizing)</fullName>
        <ecNumber evidence="7">3.7.1.22</ecNumber>
    </submittedName>
</protein>
<evidence type="ECO:0000256" key="1">
    <source>
        <dbReference type="ARBA" id="ARBA00007812"/>
    </source>
</evidence>
<evidence type="ECO:0000259" key="4">
    <source>
        <dbReference type="Pfam" id="PF00205"/>
    </source>
</evidence>
<dbReference type="CDD" id="cd07035">
    <property type="entry name" value="TPP_PYR_POX_like"/>
    <property type="match status" value="1"/>
</dbReference>
<dbReference type="InterPro" id="IPR030817">
    <property type="entry name" value="Myo_inos_IolD"/>
</dbReference>
<evidence type="ECO:0000259" key="6">
    <source>
        <dbReference type="Pfam" id="PF02776"/>
    </source>
</evidence>
<dbReference type="InterPro" id="IPR029035">
    <property type="entry name" value="DHS-like_NAD/FAD-binding_dom"/>
</dbReference>
<keyword evidence="8" id="KW-1185">Reference proteome</keyword>
<dbReference type="SUPFAM" id="SSF52518">
    <property type="entry name" value="Thiamin diphosphate-binding fold (THDP-binding)"/>
    <property type="match status" value="2"/>
</dbReference>
<dbReference type="InterPro" id="IPR045229">
    <property type="entry name" value="TPP_enz"/>
</dbReference>
<dbReference type="InterPro" id="IPR029061">
    <property type="entry name" value="THDP-binding"/>
</dbReference>
<dbReference type="InterPro" id="IPR012001">
    <property type="entry name" value="Thiamin_PyroP_enz_TPP-bd_dom"/>
</dbReference>
<dbReference type="PROSITE" id="PS00187">
    <property type="entry name" value="TPP_ENZYMES"/>
    <property type="match status" value="1"/>
</dbReference>
<dbReference type="InterPro" id="IPR000399">
    <property type="entry name" value="TPP-bd_CS"/>
</dbReference>
<feature type="domain" description="Thiamine pyrophosphate enzyme TPP-binding" evidence="5">
    <location>
        <begin position="442"/>
        <end position="596"/>
    </location>
</feature>